<dbReference type="InterPro" id="IPR002782">
    <property type="entry name" value="Mut7-C_RNAse_dom"/>
</dbReference>
<feature type="compositionally biased region" description="Low complexity" evidence="1">
    <location>
        <begin position="246"/>
        <end position="270"/>
    </location>
</feature>
<evidence type="ECO:0000256" key="1">
    <source>
        <dbReference type="SAM" id="MobiDB-lite"/>
    </source>
</evidence>
<feature type="compositionally biased region" description="Acidic residues" evidence="1">
    <location>
        <begin position="271"/>
        <end position="280"/>
    </location>
</feature>
<reference evidence="4" key="1">
    <citation type="journal article" date="2019" name="Plant J.">
        <title>Chlorella vulgaris genome assembly and annotation reveals the molecular basis for metabolic acclimation to high light conditions.</title>
        <authorList>
            <person name="Cecchin M."/>
            <person name="Marcolungo L."/>
            <person name="Rossato M."/>
            <person name="Girolomoni L."/>
            <person name="Cosentino E."/>
            <person name="Cuine S."/>
            <person name="Li-Beisson Y."/>
            <person name="Delledonne M."/>
            <person name="Ballottari M."/>
        </authorList>
    </citation>
    <scope>NUCLEOTIDE SEQUENCE</scope>
    <source>
        <strain evidence="4">211/11P</strain>
    </source>
</reference>
<dbReference type="EMBL" id="SIDB01000012">
    <property type="protein sequence ID" value="KAI3425010.1"/>
    <property type="molecule type" value="Genomic_DNA"/>
</dbReference>
<dbReference type="GO" id="GO:0006139">
    <property type="term" value="P:nucleobase-containing compound metabolic process"/>
    <property type="evidence" value="ECO:0007669"/>
    <property type="project" value="InterPro"/>
</dbReference>
<dbReference type="Pfam" id="PF01612">
    <property type="entry name" value="DNA_pol_A_exo1"/>
    <property type="match status" value="1"/>
</dbReference>
<evidence type="ECO:0008006" key="6">
    <source>
        <dbReference type="Google" id="ProtNLM"/>
    </source>
</evidence>
<dbReference type="Proteomes" id="UP001055712">
    <property type="component" value="Unassembled WGS sequence"/>
</dbReference>
<comment type="caution">
    <text evidence="4">The sequence shown here is derived from an EMBL/GenBank/DDBJ whole genome shotgun (WGS) entry which is preliminary data.</text>
</comment>
<dbReference type="SUPFAM" id="SSF53098">
    <property type="entry name" value="Ribonuclease H-like"/>
    <property type="match status" value="1"/>
</dbReference>
<reference evidence="4" key="2">
    <citation type="submission" date="2020-11" db="EMBL/GenBank/DDBJ databases">
        <authorList>
            <person name="Cecchin M."/>
            <person name="Marcolungo L."/>
            <person name="Rossato M."/>
            <person name="Girolomoni L."/>
            <person name="Cosentino E."/>
            <person name="Cuine S."/>
            <person name="Li-Beisson Y."/>
            <person name="Delledonne M."/>
            <person name="Ballottari M."/>
        </authorList>
    </citation>
    <scope>NUCLEOTIDE SEQUENCE</scope>
    <source>
        <strain evidence="4">211/11P</strain>
        <tissue evidence="4">Whole cell</tissue>
    </source>
</reference>
<dbReference type="PANTHER" id="PTHR47765">
    <property type="entry name" value="3'-5' EXONUCLEASE DOMAIN-CONTAINING PROTEIN"/>
    <property type="match status" value="1"/>
</dbReference>
<evidence type="ECO:0000259" key="3">
    <source>
        <dbReference type="Pfam" id="PF01927"/>
    </source>
</evidence>
<dbReference type="PANTHER" id="PTHR47765:SF2">
    <property type="entry name" value="EXONUCLEASE MUT-7 HOMOLOG"/>
    <property type="match status" value="1"/>
</dbReference>
<keyword evidence="5" id="KW-1185">Reference proteome</keyword>
<dbReference type="GO" id="GO:0008408">
    <property type="term" value="F:3'-5' exonuclease activity"/>
    <property type="evidence" value="ECO:0007669"/>
    <property type="project" value="InterPro"/>
</dbReference>
<dbReference type="InterPro" id="IPR052408">
    <property type="entry name" value="Exonuclease_MUT-7-like"/>
</dbReference>
<dbReference type="InterPro" id="IPR012337">
    <property type="entry name" value="RNaseH-like_sf"/>
</dbReference>
<gene>
    <name evidence="4" type="ORF">D9Q98_008392</name>
</gene>
<feature type="region of interest" description="Disordered" evidence="1">
    <location>
        <begin position="242"/>
        <end position="281"/>
    </location>
</feature>
<dbReference type="InterPro" id="IPR036397">
    <property type="entry name" value="RNaseH_sf"/>
</dbReference>
<dbReference type="Pfam" id="PF01927">
    <property type="entry name" value="Mut7-C"/>
    <property type="match status" value="1"/>
</dbReference>
<proteinExistence type="predicted"/>
<feature type="compositionally biased region" description="Basic residues" evidence="1">
    <location>
        <begin position="351"/>
        <end position="363"/>
    </location>
</feature>
<protein>
    <recommendedName>
        <fullName evidence="6">Mut7-C RNAse domain-containing protein</fullName>
    </recommendedName>
</protein>
<evidence type="ECO:0000313" key="5">
    <source>
        <dbReference type="Proteomes" id="UP001055712"/>
    </source>
</evidence>
<evidence type="ECO:0000259" key="2">
    <source>
        <dbReference type="Pfam" id="PF01612"/>
    </source>
</evidence>
<accession>A0A9D4TGM3</accession>
<name>A0A9D4TGM3_CHLVU</name>
<feature type="domain" description="3'-5' exonuclease" evidence="2">
    <location>
        <begin position="108"/>
        <end position="226"/>
    </location>
</feature>
<dbReference type="InterPro" id="IPR002562">
    <property type="entry name" value="3'-5'_exonuclease_dom"/>
</dbReference>
<feature type="domain" description="Mut7-C RNAse" evidence="3">
    <location>
        <begin position="401"/>
        <end position="553"/>
    </location>
</feature>
<feature type="region of interest" description="Disordered" evidence="1">
    <location>
        <begin position="347"/>
        <end position="374"/>
    </location>
</feature>
<dbReference type="AlphaFoldDB" id="A0A9D4TGM3"/>
<sequence>MAGHWVVPDDVPLVYVDTAELLQELSPVLEAALCCAIDAEWPPEEAAAERRSGGLPHASLLQLALALPASCTLPSAVETACCGRGTPVLSGGCCVLLLDMMLLPPSAVKPALQQLFRARSCLKLGFGLVHDLRATAAALGSEGGSCIAVVEPACDLGTVHRFLRHQAAPGVPKVVDHGLSALCAAQLGLPLDKQLQCSAWGERPLSKDQLCYAAADAACLLALLASFVAAVGSPQGWPLAHDDDAAAASSGSSGQQQQSVRSSSPAAPAPAEEEGEEAEATEQGLVLAAAAANNAQAGASPPASQSSQTQQPAAEEVLPELLAGCSLQQLRAAAAAWGNRLEINGTGAAKRCGKRGGNARRQQRQGAAGGGGGRLPAGCSGFPLHVPWLEAAGGEGPAAARFLVDTMADGLAKQLRLCGFDAESLQATLEKAPRHTIYRVMVERAEEEGRVILTRDRTFIAASYSEQAYLVTADTKRQQLEQVLSAFNLQLDQRSLLSRCARCNGEFQAQPRPAALLPLGHDVPAGIQAQHEEFWVCSRCSGVFWQGNQYSRAIGQMTEMISRLSLQAVPGGS</sequence>
<organism evidence="4 5">
    <name type="scientific">Chlorella vulgaris</name>
    <name type="common">Green alga</name>
    <dbReference type="NCBI Taxonomy" id="3077"/>
    <lineage>
        <taxon>Eukaryota</taxon>
        <taxon>Viridiplantae</taxon>
        <taxon>Chlorophyta</taxon>
        <taxon>core chlorophytes</taxon>
        <taxon>Trebouxiophyceae</taxon>
        <taxon>Chlorellales</taxon>
        <taxon>Chlorellaceae</taxon>
        <taxon>Chlorella clade</taxon>
        <taxon>Chlorella</taxon>
    </lineage>
</organism>
<dbReference type="GO" id="GO:0003676">
    <property type="term" value="F:nucleic acid binding"/>
    <property type="evidence" value="ECO:0007669"/>
    <property type="project" value="InterPro"/>
</dbReference>
<dbReference type="Gene3D" id="3.30.420.10">
    <property type="entry name" value="Ribonuclease H-like superfamily/Ribonuclease H"/>
    <property type="match status" value="1"/>
</dbReference>
<feature type="region of interest" description="Disordered" evidence="1">
    <location>
        <begin position="294"/>
        <end position="314"/>
    </location>
</feature>
<evidence type="ECO:0000313" key="4">
    <source>
        <dbReference type="EMBL" id="KAI3425010.1"/>
    </source>
</evidence>
<dbReference type="OrthoDB" id="10261556at2759"/>